<evidence type="ECO:0000256" key="5">
    <source>
        <dbReference type="ARBA" id="ARBA00023242"/>
    </source>
</evidence>
<keyword evidence="4" id="KW-0862">Zinc</keyword>
<dbReference type="GO" id="GO:0005634">
    <property type="term" value="C:nucleus"/>
    <property type="evidence" value="ECO:0007669"/>
    <property type="project" value="UniProtKB-SubCell"/>
</dbReference>
<sequence length="150" mass="17228">MIMVHELPFNFVEYELFNVVMKEANPGFNKISRASIRQDCISSYEIEKKRVQKLLNTVKRVSITTDMLTSSQNIHYMVVTCHFVDSDSKLHKCILGFVDVPSPYSGVCIYDSLFKCLKEWNIETNVATLTLNNAKTNDVVARKLMENLNL</sequence>
<dbReference type="PANTHER" id="PTHR46481:SF10">
    <property type="entry name" value="ZINC FINGER BED DOMAIN-CONTAINING PROTEIN 39"/>
    <property type="match status" value="1"/>
</dbReference>
<dbReference type="OrthoDB" id="998233at2759"/>
<protein>
    <submittedName>
        <fullName evidence="6">DAYSLEEPER</fullName>
    </submittedName>
</protein>
<proteinExistence type="predicted"/>
<keyword evidence="3" id="KW-0863">Zinc-finger</keyword>
<evidence type="ECO:0000256" key="3">
    <source>
        <dbReference type="ARBA" id="ARBA00022771"/>
    </source>
</evidence>
<name>A0A9W7M4L1_HIBTR</name>
<dbReference type="InterPro" id="IPR012337">
    <property type="entry name" value="RNaseH-like_sf"/>
</dbReference>
<comment type="caution">
    <text evidence="6">The sequence shown here is derived from an EMBL/GenBank/DDBJ whole genome shotgun (WGS) entry which is preliminary data.</text>
</comment>
<evidence type="ECO:0000256" key="4">
    <source>
        <dbReference type="ARBA" id="ARBA00022833"/>
    </source>
</evidence>
<keyword evidence="5" id="KW-0539">Nucleus</keyword>
<keyword evidence="7" id="KW-1185">Reference proteome</keyword>
<comment type="subcellular location">
    <subcellularLocation>
        <location evidence="1">Nucleus</location>
    </subcellularLocation>
</comment>
<dbReference type="PANTHER" id="PTHR46481">
    <property type="entry name" value="ZINC FINGER BED DOMAIN-CONTAINING PROTEIN 4"/>
    <property type="match status" value="1"/>
</dbReference>
<evidence type="ECO:0000256" key="2">
    <source>
        <dbReference type="ARBA" id="ARBA00022723"/>
    </source>
</evidence>
<evidence type="ECO:0000313" key="7">
    <source>
        <dbReference type="Proteomes" id="UP001165190"/>
    </source>
</evidence>
<reference evidence="6" key="1">
    <citation type="submission" date="2023-05" db="EMBL/GenBank/DDBJ databases">
        <title>Genome and transcriptome analyses reveal genes involved in the formation of fine ridges on petal epidermal cells in Hibiscus trionum.</title>
        <authorList>
            <person name="Koshimizu S."/>
            <person name="Masuda S."/>
            <person name="Ishii T."/>
            <person name="Shirasu K."/>
            <person name="Hoshino A."/>
            <person name="Arita M."/>
        </authorList>
    </citation>
    <scope>NUCLEOTIDE SEQUENCE</scope>
    <source>
        <strain evidence="6">Hamamatsu line</strain>
    </source>
</reference>
<dbReference type="AlphaFoldDB" id="A0A9W7M4L1"/>
<evidence type="ECO:0000313" key="6">
    <source>
        <dbReference type="EMBL" id="GMI87663.1"/>
    </source>
</evidence>
<evidence type="ECO:0000256" key="1">
    <source>
        <dbReference type="ARBA" id="ARBA00004123"/>
    </source>
</evidence>
<dbReference type="EMBL" id="BSYR01000022">
    <property type="protein sequence ID" value="GMI87663.1"/>
    <property type="molecule type" value="Genomic_DNA"/>
</dbReference>
<dbReference type="SUPFAM" id="SSF53098">
    <property type="entry name" value="Ribonuclease H-like"/>
    <property type="match status" value="1"/>
</dbReference>
<dbReference type="InterPro" id="IPR052035">
    <property type="entry name" value="ZnF_BED_domain_contain"/>
</dbReference>
<organism evidence="6 7">
    <name type="scientific">Hibiscus trionum</name>
    <name type="common">Flower of an hour</name>
    <dbReference type="NCBI Taxonomy" id="183268"/>
    <lineage>
        <taxon>Eukaryota</taxon>
        <taxon>Viridiplantae</taxon>
        <taxon>Streptophyta</taxon>
        <taxon>Embryophyta</taxon>
        <taxon>Tracheophyta</taxon>
        <taxon>Spermatophyta</taxon>
        <taxon>Magnoliopsida</taxon>
        <taxon>eudicotyledons</taxon>
        <taxon>Gunneridae</taxon>
        <taxon>Pentapetalae</taxon>
        <taxon>rosids</taxon>
        <taxon>malvids</taxon>
        <taxon>Malvales</taxon>
        <taxon>Malvaceae</taxon>
        <taxon>Malvoideae</taxon>
        <taxon>Hibiscus</taxon>
    </lineage>
</organism>
<gene>
    <name evidence="6" type="ORF">HRI_002435600</name>
</gene>
<dbReference type="GO" id="GO:0008270">
    <property type="term" value="F:zinc ion binding"/>
    <property type="evidence" value="ECO:0007669"/>
    <property type="project" value="UniProtKB-KW"/>
</dbReference>
<accession>A0A9W7M4L1</accession>
<dbReference type="Proteomes" id="UP001165190">
    <property type="component" value="Unassembled WGS sequence"/>
</dbReference>
<keyword evidence="2" id="KW-0479">Metal-binding</keyword>